<organism evidence="2 3">
    <name type="scientific">Tribolium castaneum</name>
    <name type="common">Red flour beetle</name>
    <dbReference type="NCBI Taxonomy" id="7070"/>
    <lineage>
        <taxon>Eukaryota</taxon>
        <taxon>Metazoa</taxon>
        <taxon>Ecdysozoa</taxon>
        <taxon>Arthropoda</taxon>
        <taxon>Hexapoda</taxon>
        <taxon>Insecta</taxon>
        <taxon>Pterygota</taxon>
        <taxon>Neoptera</taxon>
        <taxon>Endopterygota</taxon>
        <taxon>Coleoptera</taxon>
        <taxon>Polyphaga</taxon>
        <taxon>Cucujiformia</taxon>
        <taxon>Tenebrionidae</taxon>
        <taxon>Tenebrionidae incertae sedis</taxon>
        <taxon>Tribolium</taxon>
    </lineage>
</organism>
<gene>
    <name evidence="2" type="primary">AUGUSTUS-3.0.2_07738</name>
    <name evidence="2" type="ORF">TcasGA2_TC007738</name>
</gene>
<reference evidence="2 3" key="2">
    <citation type="journal article" date="2010" name="Nucleic Acids Res.">
        <title>BeetleBase in 2010: revisions to provide comprehensive genomic information for Tribolium castaneum.</title>
        <authorList>
            <person name="Kim H.S."/>
            <person name="Murphy T."/>
            <person name="Xia J."/>
            <person name="Caragea D."/>
            <person name="Park Y."/>
            <person name="Beeman R.W."/>
            <person name="Lorenzen M.D."/>
            <person name="Butcher S."/>
            <person name="Manak J.R."/>
            <person name="Brown S.J."/>
        </authorList>
    </citation>
    <scope>GENOME REANNOTATION</scope>
    <source>
        <strain evidence="2 3">Georgia GA2</strain>
    </source>
</reference>
<dbReference type="KEGG" id="tca:100141947"/>
<dbReference type="EMBL" id="KQ971338">
    <property type="protein sequence ID" value="EFA02855.1"/>
    <property type="molecule type" value="Genomic_DNA"/>
</dbReference>
<reference evidence="2 3" key="1">
    <citation type="journal article" date="2008" name="Nature">
        <title>The genome of the model beetle and pest Tribolium castaneum.</title>
        <authorList>
            <consortium name="Tribolium Genome Sequencing Consortium"/>
            <person name="Richards S."/>
            <person name="Gibbs R.A."/>
            <person name="Weinstock G.M."/>
            <person name="Brown S.J."/>
            <person name="Denell R."/>
            <person name="Beeman R.W."/>
            <person name="Gibbs R."/>
            <person name="Beeman R.W."/>
            <person name="Brown S.J."/>
            <person name="Bucher G."/>
            <person name="Friedrich M."/>
            <person name="Grimmelikhuijzen C.J."/>
            <person name="Klingler M."/>
            <person name="Lorenzen M."/>
            <person name="Richards S."/>
            <person name="Roth S."/>
            <person name="Schroder R."/>
            <person name="Tautz D."/>
            <person name="Zdobnov E.M."/>
            <person name="Muzny D."/>
            <person name="Gibbs R.A."/>
            <person name="Weinstock G.M."/>
            <person name="Attaway T."/>
            <person name="Bell S."/>
            <person name="Buhay C.J."/>
            <person name="Chandrabose M.N."/>
            <person name="Chavez D."/>
            <person name="Clerk-Blankenburg K.P."/>
            <person name="Cree A."/>
            <person name="Dao M."/>
            <person name="Davis C."/>
            <person name="Chacko J."/>
            <person name="Dinh H."/>
            <person name="Dugan-Rocha S."/>
            <person name="Fowler G."/>
            <person name="Garner T.T."/>
            <person name="Garnes J."/>
            <person name="Gnirke A."/>
            <person name="Hawes A."/>
            <person name="Hernandez J."/>
            <person name="Hines S."/>
            <person name="Holder M."/>
            <person name="Hume J."/>
            <person name="Jhangiani S.N."/>
            <person name="Joshi V."/>
            <person name="Khan Z.M."/>
            <person name="Jackson L."/>
            <person name="Kovar C."/>
            <person name="Kowis A."/>
            <person name="Lee S."/>
            <person name="Lewis L.R."/>
            <person name="Margolis J."/>
            <person name="Morgan M."/>
            <person name="Nazareth L.V."/>
            <person name="Nguyen N."/>
            <person name="Okwuonu G."/>
            <person name="Parker D."/>
            <person name="Richards S."/>
            <person name="Ruiz S.J."/>
            <person name="Santibanez J."/>
            <person name="Savard J."/>
            <person name="Scherer S.E."/>
            <person name="Schneider B."/>
            <person name="Sodergren E."/>
            <person name="Tautz D."/>
            <person name="Vattahil S."/>
            <person name="Villasana D."/>
            <person name="White C.S."/>
            <person name="Wright R."/>
            <person name="Park Y."/>
            <person name="Beeman R.W."/>
            <person name="Lord J."/>
            <person name="Oppert B."/>
            <person name="Lorenzen M."/>
            <person name="Brown S."/>
            <person name="Wang L."/>
            <person name="Savard J."/>
            <person name="Tautz D."/>
            <person name="Richards S."/>
            <person name="Weinstock G."/>
            <person name="Gibbs R.A."/>
            <person name="Liu Y."/>
            <person name="Worley K."/>
            <person name="Weinstock G."/>
            <person name="Elsik C.G."/>
            <person name="Reese J.T."/>
            <person name="Elhaik E."/>
            <person name="Landan G."/>
            <person name="Graur D."/>
            <person name="Arensburger P."/>
            <person name="Atkinson P."/>
            <person name="Beeman R.W."/>
            <person name="Beidler J."/>
            <person name="Brown S.J."/>
            <person name="Demuth J.P."/>
            <person name="Drury D.W."/>
            <person name="Du Y.Z."/>
            <person name="Fujiwara H."/>
            <person name="Lorenzen M."/>
            <person name="Maselli V."/>
            <person name="Osanai M."/>
            <person name="Park Y."/>
            <person name="Robertson H.M."/>
            <person name="Tu Z."/>
            <person name="Wang J.J."/>
            <person name="Wang S."/>
            <person name="Richards S."/>
            <person name="Song H."/>
            <person name="Zhang L."/>
            <person name="Sodergren E."/>
            <person name="Werner D."/>
            <person name="Stanke M."/>
            <person name="Morgenstern B."/>
            <person name="Solovyev V."/>
            <person name="Kosarev P."/>
            <person name="Brown G."/>
            <person name="Chen H.C."/>
            <person name="Ermolaeva O."/>
            <person name="Hlavina W."/>
            <person name="Kapustin Y."/>
            <person name="Kiryutin B."/>
            <person name="Kitts P."/>
            <person name="Maglott D."/>
            <person name="Pruitt K."/>
            <person name="Sapojnikov V."/>
            <person name="Souvorov A."/>
            <person name="Mackey A.J."/>
            <person name="Waterhouse R.M."/>
            <person name="Wyder S."/>
            <person name="Zdobnov E.M."/>
            <person name="Zdobnov E.M."/>
            <person name="Wyder S."/>
            <person name="Kriventseva E.V."/>
            <person name="Kadowaki T."/>
            <person name="Bork P."/>
            <person name="Aranda M."/>
            <person name="Bao R."/>
            <person name="Beermann A."/>
            <person name="Berns N."/>
            <person name="Bolognesi R."/>
            <person name="Bonneton F."/>
            <person name="Bopp D."/>
            <person name="Brown S.J."/>
            <person name="Bucher G."/>
            <person name="Butts T."/>
            <person name="Chaumot A."/>
            <person name="Denell R.E."/>
            <person name="Ferrier D.E."/>
            <person name="Friedrich M."/>
            <person name="Gordon C.M."/>
            <person name="Jindra M."/>
            <person name="Klingler M."/>
            <person name="Lan Q."/>
            <person name="Lattorff H.M."/>
            <person name="Laudet V."/>
            <person name="von Levetsow C."/>
            <person name="Liu Z."/>
            <person name="Lutz R."/>
            <person name="Lynch J.A."/>
            <person name="da Fonseca R.N."/>
            <person name="Posnien N."/>
            <person name="Reuter R."/>
            <person name="Roth S."/>
            <person name="Savard J."/>
            <person name="Schinko J.B."/>
            <person name="Schmitt C."/>
            <person name="Schoppmeier M."/>
            <person name="Schroder R."/>
            <person name="Shippy T.D."/>
            <person name="Simonnet F."/>
            <person name="Marques-Souza H."/>
            <person name="Tautz D."/>
            <person name="Tomoyasu Y."/>
            <person name="Trauner J."/>
            <person name="Van der Zee M."/>
            <person name="Vervoort M."/>
            <person name="Wittkopp N."/>
            <person name="Wimmer E.A."/>
            <person name="Yang X."/>
            <person name="Jones A.K."/>
            <person name="Sattelle D.B."/>
            <person name="Ebert P.R."/>
            <person name="Nelson D."/>
            <person name="Scott J.G."/>
            <person name="Beeman R.W."/>
            <person name="Muthukrishnan S."/>
            <person name="Kramer K.J."/>
            <person name="Arakane Y."/>
            <person name="Beeman R.W."/>
            <person name="Zhu Q."/>
            <person name="Hogenkamp D."/>
            <person name="Dixit R."/>
            <person name="Oppert B."/>
            <person name="Jiang H."/>
            <person name="Zou Z."/>
            <person name="Marshall J."/>
            <person name="Elpidina E."/>
            <person name="Vinokurov K."/>
            <person name="Oppert C."/>
            <person name="Zou Z."/>
            <person name="Evans J."/>
            <person name="Lu Z."/>
            <person name="Zhao P."/>
            <person name="Sumathipala N."/>
            <person name="Altincicek B."/>
            <person name="Vilcinskas A."/>
            <person name="Williams M."/>
            <person name="Hultmark D."/>
            <person name="Hetru C."/>
            <person name="Jiang H."/>
            <person name="Grimmelikhuijzen C.J."/>
            <person name="Hauser F."/>
            <person name="Cazzamali G."/>
            <person name="Williamson M."/>
            <person name="Park Y."/>
            <person name="Li B."/>
            <person name="Tanaka Y."/>
            <person name="Predel R."/>
            <person name="Neupert S."/>
            <person name="Schachtner J."/>
            <person name="Verleyen P."/>
            <person name="Raible F."/>
            <person name="Bork P."/>
            <person name="Friedrich M."/>
            <person name="Walden K.K."/>
            <person name="Robertson H.M."/>
            <person name="Angeli S."/>
            <person name="Foret S."/>
            <person name="Bucher G."/>
            <person name="Schuetz S."/>
            <person name="Maleszka R."/>
            <person name="Wimmer E.A."/>
            <person name="Beeman R.W."/>
            <person name="Lorenzen M."/>
            <person name="Tomoyasu Y."/>
            <person name="Miller S.C."/>
            <person name="Grossmann D."/>
            <person name="Bucher G."/>
        </authorList>
    </citation>
    <scope>NUCLEOTIDE SEQUENCE [LARGE SCALE GENOMIC DNA]</scope>
    <source>
        <strain evidence="2 3">Georgia GA2</strain>
    </source>
</reference>
<dbReference type="Proteomes" id="UP000007266">
    <property type="component" value="Linkage group 4"/>
</dbReference>
<proteinExistence type="predicted"/>
<accession>D2A1G9</accession>
<evidence type="ECO:0000313" key="3">
    <source>
        <dbReference type="Proteomes" id="UP000007266"/>
    </source>
</evidence>
<sequence length="145" mass="15838">MQKIVIFALAFLALASAAPPNDQRETKWKVQDPGILKLQHREKVFENANHRVDATGQVQKNFVNKDAPTLLGGRVDYQNKPSNTGLGVEAVNAGRFGTQVGVEASRNFFKDKNSAWDAGVSYGQRFGGLGGRSEPVFGGFVRGRF</sequence>
<dbReference type="PhylomeDB" id="D2A1G9"/>
<keyword evidence="3" id="KW-1185">Reference proteome</keyword>
<dbReference type="InParanoid" id="D2A1G9"/>
<dbReference type="HOGENOM" id="CLU_1789347_0_0_1"/>
<evidence type="ECO:0000256" key="1">
    <source>
        <dbReference type="SAM" id="SignalP"/>
    </source>
</evidence>
<feature type="signal peptide" evidence="1">
    <location>
        <begin position="1"/>
        <end position="17"/>
    </location>
</feature>
<name>D2A1G9_TRICA</name>
<evidence type="ECO:0000313" key="2">
    <source>
        <dbReference type="EMBL" id="EFA02855.1"/>
    </source>
</evidence>
<protein>
    <submittedName>
        <fullName evidence="2">Uncharacterized protein</fullName>
    </submittedName>
</protein>
<keyword evidence="1" id="KW-0732">Signal</keyword>
<dbReference type="STRING" id="7070.D2A1G9"/>
<dbReference type="AlphaFoldDB" id="D2A1G9"/>
<feature type="chain" id="PRO_5003028729" evidence="1">
    <location>
        <begin position="18"/>
        <end position="145"/>
    </location>
</feature>
<dbReference type="OrthoDB" id="7441167at2759"/>